<evidence type="ECO:0000313" key="8">
    <source>
        <dbReference type="Proteomes" id="UP001164965"/>
    </source>
</evidence>
<feature type="transmembrane region" description="Helical" evidence="6">
    <location>
        <begin position="92"/>
        <end position="116"/>
    </location>
</feature>
<evidence type="ECO:0000256" key="6">
    <source>
        <dbReference type="SAM" id="Phobius"/>
    </source>
</evidence>
<evidence type="ECO:0000256" key="1">
    <source>
        <dbReference type="ARBA" id="ARBA00004141"/>
    </source>
</evidence>
<evidence type="ECO:0000256" key="2">
    <source>
        <dbReference type="ARBA" id="ARBA00005268"/>
    </source>
</evidence>
<name>A0ABY6P1B1_9NOCA</name>
<feature type="transmembrane region" description="Helical" evidence="6">
    <location>
        <begin position="6"/>
        <end position="27"/>
    </location>
</feature>
<protein>
    <submittedName>
        <fullName evidence="7">ABC transporter permease</fullName>
    </submittedName>
</protein>
<gene>
    <name evidence="7" type="ORF">RHODO2019_02955</name>
</gene>
<dbReference type="InterPro" id="IPR005226">
    <property type="entry name" value="UPF0014_fam"/>
</dbReference>
<accession>A0ABY6P1B1</accession>
<dbReference type="PANTHER" id="PTHR30028">
    <property type="entry name" value="UPF0014 INNER MEMBRANE PROTEIN YBBM-RELATED"/>
    <property type="match status" value="1"/>
</dbReference>
<organism evidence="7 8">
    <name type="scientific">Rhodococcus antarcticus</name>
    <dbReference type="NCBI Taxonomy" id="2987751"/>
    <lineage>
        <taxon>Bacteria</taxon>
        <taxon>Bacillati</taxon>
        <taxon>Actinomycetota</taxon>
        <taxon>Actinomycetes</taxon>
        <taxon>Mycobacteriales</taxon>
        <taxon>Nocardiaceae</taxon>
        <taxon>Rhodococcus</taxon>
    </lineage>
</organism>
<evidence type="ECO:0000313" key="7">
    <source>
        <dbReference type="EMBL" id="UZJ25450.1"/>
    </source>
</evidence>
<dbReference type="RefSeq" id="WP_265383555.1">
    <property type="nucleotide sequence ID" value="NZ_CP110615.1"/>
</dbReference>
<dbReference type="EMBL" id="CP110615">
    <property type="protein sequence ID" value="UZJ25450.1"/>
    <property type="molecule type" value="Genomic_DNA"/>
</dbReference>
<comment type="similarity">
    <text evidence="2">Belongs to the UPF0014 family.</text>
</comment>
<feature type="transmembrane region" description="Helical" evidence="6">
    <location>
        <begin position="219"/>
        <end position="241"/>
    </location>
</feature>
<feature type="transmembrane region" description="Helical" evidence="6">
    <location>
        <begin position="122"/>
        <end position="142"/>
    </location>
</feature>
<keyword evidence="4 6" id="KW-1133">Transmembrane helix</keyword>
<evidence type="ECO:0000256" key="3">
    <source>
        <dbReference type="ARBA" id="ARBA00022692"/>
    </source>
</evidence>
<dbReference type="Pfam" id="PF03649">
    <property type="entry name" value="UPF0014"/>
    <property type="match status" value="1"/>
</dbReference>
<keyword evidence="5 6" id="KW-0472">Membrane</keyword>
<keyword evidence="8" id="KW-1185">Reference proteome</keyword>
<keyword evidence="3 6" id="KW-0812">Transmembrane</keyword>
<evidence type="ECO:0000256" key="5">
    <source>
        <dbReference type="ARBA" id="ARBA00023136"/>
    </source>
</evidence>
<feature type="transmembrane region" description="Helical" evidence="6">
    <location>
        <begin position="192"/>
        <end position="213"/>
    </location>
</feature>
<sequence>MSSSTLVAVGPGLAVAVVVLALLAAAVSRLGGLGHERQVLVAALRAVVQLTAVALVIGVLLRSFWLSLIFVALMAAAATWTAGRRLTRGPGWWWAAVPLLAGAAPVVLALLLSGLLPRTGLAVIPVSGILLGGAMTATSLAGRTALDELRSRRGELEAGLALGLLDRDAALLVCRDAASRALVPALDQTRTVGLVTLPGAFVGLLLAGASPVSAGAVQVFVLVALLAVEAVAVVVVTELVARGHWR</sequence>
<proteinExistence type="inferred from homology"/>
<feature type="transmembrane region" description="Helical" evidence="6">
    <location>
        <begin position="39"/>
        <end position="57"/>
    </location>
</feature>
<comment type="subcellular location">
    <subcellularLocation>
        <location evidence="1">Membrane</location>
        <topology evidence="1">Multi-pass membrane protein</topology>
    </subcellularLocation>
</comment>
<evidence type="ECO:0000256" key="4">
    <source>
        <dbReference type="ARBA" id="ARBA00022989"/>
    </source>
</evidence>
<feature type="transmembrane region" description="Helical" evidence="6">
    <location>
        <begin position="63"/>
        <end position="80"/>
    </location>
</feature>
<dbReference type="Proteomes" id="UP001164965">
    <property type="component" value="Chromosome"/>
</dbReference>
<dbReference type="PANTHER" id="PTHR30028:SF0">
    <property type="entry name" value="PROTEIN ALUMINUM SENSITIVE 3"/>
    <property type="match status" value="1"/>
</dbReference>
<reference evidence="7" key="1">
    <citation type="submission" date="2022-10" db="EMBL/GenBank/DDBJ databases">
        <title>Rhodococcus sp.75.</title>
        <authorList>
            <person name="Sun M."/>
        </authorList>
    </citation>
    <scope>NUCLEOTIDE SEQUENCE</scope>
    <source>
        <strain evidence="7">75</strain>
    </source>
</reference>